<dbReference type="CDD" id="cd09871">
    <property type="entry name" value="PIN_MtVapC28-VapC30-like"/>
    <property type="match status" value="1"/>
</dbReference>
<evidence type="ECO:0000259" key="9">
    <source>
        <dbReference type="Pfam" id="PF01850"/>
    </source>
</evidence>
<keyword evidence="2 8" id="KW-1277">Toxin-antitoxin system</keyword>
<feature type="domain" description="PIN" evidence="9">
    <location>
        <begin position="1"/>
        <end position="124"/>
    </location>
</feature>
<dbReference type="HAMAP" id="MF_00265">
    <property type="entry name" value="VapC_Nob1"/>
    <property type="match status" value="1"/>
</dbReference>
<protein>
    <recommendedName>
        <fullName evidence="8">Ribonuclease VapC</fullName>
        <shortName evidence="8">RNase VapC</shortName>
        <ecNumber evidence="8">3.1.-.-</ecNumber>
    </recommendedName>
    <alternativeName>
        <fullName evidence="8">Toxin VapC</fullName>
    </alternativeName>
</protein>
<feature type="binding site" evidence="8">
    <location>
        <position position="99"/>
    </location>
    <ligand>
        <name>Mg(2+)</name>
        <dbReference type="ChEBI" id="CHEBI:18420"/>
    </ligand>
</feature>
<comment type="similarity">
    <text evidence="7 8">Belongs to the PINc/VapC protein family.</text>
</comment>
<dbReference type="GO" id="GO:0000287">
    <property type="term" value="F:magnesium ion binding"/>
    <property type="evidence" value="ECO:0007669"/>
    <property type="project" value="UniProtKB-UniRule"/>
</dbReference>
<keyword evidence="4 8" id="KW-0479">Metal-binding</keyword>
<evidence type="ECO:0000256" key="1">
    <source>
        <dbReference type="ARBA" id="ARBA00001946"/>
    </source>
</evidence>
<dbReference type="Proteomes" id="UP000318336">
    <property type="component" value="Unassembled WGS sequence"/>
</dbReference>
<dbReference type="Pfam" id="PF01850">
    <property type="entry name" value="PIN"/>
    <property type="match status" value="1"/>
</dbReference>
<comment type="caution">
    <text evidence="10">The sequence shown here is derived from an EMBL/GenBank/DDBJ whole genome shotgun (WGS) entry which is preliminary data.</text>
</comment>
<keyword evidence="5 8" id="KW-0378">Hydrolase</keyword>
<dbReference type="InterPro" id="IPR050556">
    <property type="entry name" value="Type_II_TA_system_RNase"/>
</dbReference>
<dbReference type="EMBL" id="VFOK01000001">
    <property type="protein sequence ID" value="TQL34675.1"/>
    <property type="molecule type" value="Genomic_DNA"/>
</dbReference>
<keyword evidence="8" id="KW-0800">Toxin</keyword>
<organism evidence="10 11">
    <name type="scientific">Barrientosiimonas humi</name>
    <dbReference type="NCBI Taxonomy" id="999931"/>
    <lineage>
        <taxon>Bacteria</taxon>
        <taxon>Bacillati</taxon>
        <taxon>Actinomycetota</taxon>
        <taxon>Actinomycetes</taxon>
        <taxon>Micrococcales</taxon>
        <taxon>Dermacoccaceae</taxon>
        <taxon>Barrientosiimonas</taxon>
    </lineage>
</organism>
<dbReference type="GO" id="GO:0090729">
    <property type="term" value="F:toxin activity"/>
    <property type="evidence" value="ECO:0007669"/>
    <property type="project" value="UniProtKB-KW"/>
</dbReference>
<dbReference type="RefSeq" id="WP_142007042.1">
    <property type="nucleotide sequence ID" value="NZ_CAJTBP010000001.1"/>
</dbReference>
<dbReference type="GO" id="GO:0004540">
    <property type="term" value="F:RNA nuclease activity"/>
    <property type="evidence" value="ECO:0007669"/>
    <property type="project" value="InterPro"/>
</dbReference>
<dbReference type="Gene3D" id="3.40.50.1010">
    <property type="entry name" value="5'-nuclease"/>
    <property type="match status" value="1"/>
</dbReference>
<evidence type="ECO:0000256" key="4">
    <source>
        <dbReference type="ARBA" id="ARBA00022723"/>
    </source>
</evidence>
<dbReference type="AlphaFoldDB" id="A0A542XFU7"/>
<dbReference type="InterPro" id="IPR029060">
    <property type="entry name" value="PIN-like_dom_sf"/>
</dbReference>
<evidence type="ECO:0000256" key="8">
    <source>
        <dbReference type="HAMAP-Rule" id="MF_00265"/>
    </source>
</evidence>
<dbReference type="GO" id="GO:0016787">
    <property type="term" value="F:hydrolase activity"/>
    <property type="evidence" value="ECO:0007669"/>
    <property type="project" value="UniProtKB-KW"/>
</dbReference>
<proteinExistence type="inferred from homology"/>
<keyword evidence="6 8" id="KW-0460">Magnesium</keyword>
<dbReference type="SUPFAM" id="SSF88723">
    <property type="entry name" value="PIN domain-like"/>
    <property type="match status" value="1"/>
</dbReference>
<evidence type="ECO:0000256" key="5">
    <source>
        <dbReference type="ARBA" id="ARBA00022801"/>
    </source>
</evidence>
<dbReference type="InterPro" id="IPR002716">
    <property type="entry name" value="PIN_dom"/>
</dbReference>
<dbReference type="EC" id="3.1.-.-" evidence="8"/>
<reference evidence="10 11" key="1">
    <citation type="submission" date="2019-06" db="EMBL/GenBank/DDBJ databases">
        <title>Sequencing the genomes of 1000 actinobacteria strains.</title>
        <authorList>
            <person name="Klenk H.-P."/>
        </authorList>
    </citation>
    <scope>NUCLEOTIDE SEQUENCE [LARGE SCALE GENOMIC DNA]</scope>
    <source>
        <strain evidence="10 11">DSM 24617</strain>
    </source>
</reference>
<evidence type="ECO:0000256" key="3">
    <source>
        <dbReference type="ARBA" id="ARBA00022722"/>
    </source>
</evidence>
<accession>A0A542XFU7</accession>
<evidence type="ECO:0000313" key="10">
    <source>
        <dbReference type="EMBL" id="TQL34675.1"/>
    </source>
</evidence>
<dbReference type="InterPro" id="IPR022907">
    <property type="entry name" value="VapC_family"/>
</dbReference>
<dbReference type="PANTHER" id="PTHR33653:SF1">
    <property type="entry name" value="RIBONUCLEASE VAPC2"/>
    <property type="match status" value="1"/>
</dbReference>
<sequence length="130" mass="14060">MIVDSSALVAVLNDEPRAQELVTLMRDRSTAMSAATYVEAAVVVDARRDPALSRQFDALLSTLGIAVVDVTPEMAAVARQAYRDFGRGSGHAARLNFGDCFSYALAVVRDEPLLFVGDDFTHTDVRAALR</sequence>
<gene>
    <name evidence="8" type="primary">vapC</name>
    <name evidence="10" type="ORF">FB554_2852</name>
</gene>
<evidence type="ECO:0000313" key="11">
    <source>
        <dbReference type="Proteomes" id="UP000318336"/>
    </source>
</evidence>
<feature type="binding site" evidence="8">
    <location>
        <position position="4"/>
    </location>
    <ligand>
        <name>Mg(2+)</name>
        <dbReference type="ChEBI" id="CHEBI:18420"/>
    </ligand>
</feature>
<comment type="cofactor">
    <cofactor evidence="1 8">
        <name>Mg(2+)</name>
        <dbReference type="ChEBI" id="CHEBI:18420"/>
    </cofactor>
</comment>
<dbReference type="PANTHER" id="PTHR33653">
    <property type="entry name" value="RIBONUCLEASE VAPC2"/>
    <property type="match status" value="1"/>
</dbReference>
<evidence type="ECO:0000256" key="7">
    <source>
        <dbReference type="ARBA" id="ARBA00038093"/>
    </source>
</evidence>
<name>A0A542XFU7_9MICO</name>
<evidence type="ECO:0000256" key="2">
    <source>
        <dbReference type="ARBA" id="ARBA00022649"/>
    </source>
</evidence>
<comment type="function">
    <text evidence="8">Toxic component of a toxin-antitoxin (TA) system. An RNase.</text>
</comment>
<keyword evidence="3 8" id="KW-0540">Nuclease</keyword>
<evidence type="ECO:0000256" key="6">
    <source>
        <dbReference type="ARBA" id="ARBA00022842"/>
    </source>
</evidence>
<dbReference type="OrthoDB" id="32625at2"/>
<keyword evidence="11" id="KW-1185">Reference proteome</keyword>